<proteinExistence type="predicted"/>
<dbReference type="EMBL" id="LJCR01001020">
    <property type="protein sequence ID" value="KPV51205.1"/>
    <property type="molecule type" value="Genomic_DNA"/>
</dbReference>
<dbReference type="Gene3D" id="1.25.40.10">
    <property type="entry name" value="Tetratricopeptide repeat domain"/>
    <property type="match status" value="1"/>
</dbReference>
<dbReference type="SUPFAM" id="SSF48452">
    <property type="entry name" value="TPR-like"/>
    <property type="match status" value="1"/>
</dbReference>
<organism evidence="1 2">
    <name type="scientific">Kouleothrix aurantiaca</name>
    <dbReference type="NCBI Taxonomy" id="186479"/>
    <lineage>
        <taxon>Bacteria</taxon>
        <taxon>Bacillati</taxon>
        <taxon>Chloroflexota</taxon>
        <taxon>Chloroflexia</taxon>
        <taxon>Chloroflexales</taxon>
        <taxon>Roseiflexineae</taxon>
        <taxon>Roseiflexaceae</taxon>
        <taxon>Kouleothrix</taxon>
    </lineage>
</organism>
<feature type="non-terminal residue" evidence="1">
    <location>
        <position position="100"/>
    </location>
</feature>
<dbReference type="AlphaFoldDB" id="A0A0N8PRY3"/>
<evidence type="ECO:0000313" key="2">
    <source>
        <dbReference type="Proteomes" id="UP000050509"/>
    </source>
</evidence>
<dbReference type="InterPro" id="IPR011990">
    <property type="entry name" value="TPR-like_helical_dom_sf"/>
</dbReference>
<name>A0A0N8PRY3_9CHLR</name>
<sequence length="100" mass="10946">MTELPITDIHQLIQEGRAAAMAGDTLAARALFRRATELDASSAEAWVGLSSVVPILAEKREYLQKALALQPDNADAAASLRYVEQLIAQGMQLEPSRRRE</sequence>
<evidence type="ECO:0008006" key="3">
    <source>
        <dbReference type="Google" id="ProtNLM"/>
    </source>
</evidence>
<gene>
    <name evidence="1" type="ORF">SE17_22540</name>
</gene>
<keyword evidence="2" id="KW-1185">Reference proteome</keyword>
<dbReference type="Proteomes" id="UP000050509">
    <property type="component" value="Unassembled WGS sequence"/>
</dbReference>
<accession>A0A0N8PRY3</accession>
<protein>
    <recommendedName>
        <fullName evidence="3">Tetratricopeptide repeat protein</fullName>
    </recommendedName>
</protein>
<evidence type="ECO:0000313" key="1">
    <source>
        <dbReference type="EMBL" id="KPV51205.1"/>
    </source>
</evidence>
<reference evidence="1 2" key="1">
    <citation type="submission" date="2015-09" db="EMBL/GenBank/DDBJ databases">
        <title>Draft genome sequence of Kouleothrix aurantiaca JCM 19913.</title>
        <authorList>
            <person name="Hemp J."/>
        </authorList>
    </citation>
    <scope>NUCLEOTIDE SEQUENCE [LARGE SCALE GENOMIC DNA]</scope>
    <source>
        <strain evidence="1 2">COM-B</strain>
    </source>
</reference>
<comment type="caution">
    <text evidence="1">The sequence shown here is derived from an EMBL/GenBank/DDBJ whole genome shotgun (WGS) entry which is preliminary data.</text>
</comment>